<dbReference type="InterPro" id="IPR039193">
    <property type="entry name" value="Ribosomal_uS17m_metazoa"/>
</dbReference>
<dbReference type="GO" id="GO:0005763">
    <property type="term" value="C:mitochondrial small ribosomal subunit"/>
    <property type="evidence" value="ECO:0007669"/>
    <property type="project" value="InterPro"/>
</dbReference>
<dbReference type="Pfam" id="PF00366">
    <property type="entry name" value="Ribosomal_S17"/>
    <property type="match status" value="1"/>
</dbReference>
<sequence length="180" mass="20274">MSLVQTLRSSAVLLGRVRPRIHSAAARPTKIKGPEYDVTPSECIVVGVPHLQFDPRLKRHFKHEEQVLAHDSTNLDLKVGDTLLLKKMSQPFLPSVQFEVIRLIQKFGDAQDPLTGDAVTAEDYRSHEHAVAEVYGGSGPFDYAQAPPRGRLEGTKDFTDKVTYYRWHKFGKKDDYSLVS</sequence>
<evidence type="ECO:0000256" key="2">
    <source>
        <dbReference type="ARBA" id="ARBA00022980"/>
    </source>
</evidence>
<gene>
    <name evidence="4" type="ORF">TCAL_07222</name>
</gene>
<evidence type="ECO:0000256" key="3">
    <source>
        <dbReference type="ARBA" id="ARBA00023274"/>
    </source>
</evidence>
<dbReference type="Gene3D" id="2.40.50.140">
    <property type="entry name" value="Nucleic acid-binding proteins"/>
    <property type="match status" value="1"/>
</dbReference>
<dbReference type="STRING" id="6832.A0A553NQI4"/>
<keyword evidence="2" id="KW-0689">Ribosomal protein</keyword>
<comment type="similarity">
    <text evidence="1">Belongs to the universal ribosomal protein uS17 family.</text>
</comment>
<name>A0A553NQI4_TIGCA</name>
<dbReference type="GO" id="GO:0032543">
    <property type="term" value="P:mitochondrial translation"/>
    <property type="evidence" value="ECO:0007669"/>
    <property type="project" value="TreeGrafter"/>
</dbReference>
<dbReference type="OrthoDB" id="274752at2759"/>
<dbReference type="GO" id="GO:0003735">
    <property type="term" value="F:structural constituent of ribosome"/>
    <property type="evidence" value="ECO:0007669"/>
    <property type="project" value="InterPro"/>
</dbReference>
<dbReference type="InterPro" id="IPR000266">
    <property type="entry name" value="Ribosomal_uS17"/>
</dbReference>
<organism evidence="4 5">
    <name type="scientific">Tigriopus californicus</name>
    <name type="common">Marine copepod</name>
    <dbReference type="NCBI Taxonomy" id="6832"/>
    <lineage>
        <taxon>Eukaryota</taxon>
        <taxon>Metazoa</taxon>
        <taxon>Ecdysozoa</taxon>
        <taxon>Arthropoda</taxon>
        <taxon>Crustacea</taxon>
        <taxon>Multicrustacea</taxon>
        <taxon>Hexanauplia</taxon>
        <taxon>Copepoda</taxon>
        <taxon>Harpacticoida</taxon>
        <taxon>Harpacticidae</taxon>
        <taxon>Tigriopus</taxon>
    </lineage>
</organism>
<evidence type="ECO:0000256" key="1">
    <source>
        <dbReference type="ARBA" id="ARBA00010254"/>
    </source>
</evidence>
<dbReference type="EMBL" id="VCGU01000011">
    <property type="protein sequence ID" value="TRY67698.1"/>
    <property type="molecule type" value="Genomic_DNA"/>
</dbReference>
<reference evidence="4 5" key="1">
    <citation type="journal article" date="2018" name="Nat. Ecol. Evol.">
        <title>Genomic signatures of mitonuclear coevolution across populations of Tigriopus californicus.</title>
        <authorList>
            <person name="Barreto F.S."/>
            <person name="Watson E.T."/>
            <person name="Lima T.G."/>
            <person name="Willett C.S."/>
            <person name="Edmands S."/>
            <person name="Li W."/>
            <person name="Burton R.S."/>
        </authorList>
    </citation>
    <scope>NUCLEOTIDE SEQUENCE [LARGE SCALE GENOMIC DNA]</scope>
    <source>
        <strain evidence="4 5">San Diego</strain>
    </source>
</reference>
<dbReference type="PANTHER" id="PTHR24088">
    <property type="entry name" value="28S RIBOSOMAL PROTEIN S17, MITOCHONDRIAL"/>
    <property type="match status" value="1"/>
</dbReference>
<dbReference type="PANTHER" id="PTHR24088:SF0">
    <property type="entry name" value="SMALL RIBOSOMAL SUBUNIT PROTEIN US17M"/>
    <property type="match status" value="1"/>
</dbReference>
<evidence type="ECO:0000313" key="4">
    <source>
        <dbReference type="EMBL" id="TRY67698.1"/>
    </source>
</evidence>
<dbReference type="AlphaFoldDB" id="A0A553NQI4"/>
<accession>A0A553NQI4</accession>
<evidence type="ECO:0000313" key="5">
    <source>
        <dbReference type="Proteomes" id="UP000318571"/>
    </source>
</evidence>
<dbReference type="SUPFAM" id="SSF50249">
    <property type="entry name" value="Nucleic acid-binding proteins"/>
    <property type="match status" value="1"/>
</dbReference>
<dbReference type="OMA" id="TVHAKWI"/>
<evidence type="ECO:0008006" key="6">
    <source>
        <dbReference type="Google" id="ProtNLM"/>
    </source>
</evidence>
<keyword evidence="5" id="KW-1185">Reference proteome</keyword>
<dbReference type="InterPro" id="IPR012340">
    <property type="entry name" value="NA-bd_OB-fold"/>
</dbReference>
<proteinExistence type="inferred from homology"/>
<protein>
    <recommendedName>
        <fullName evidence="6">28S ribosomal protein S17, mitochondrial</fullName>
    </recommendedName>
</protein>
<keyword evidence="3" id="KW-0687">Ribonucleoprotein</keyword>
<comment type="caution">
    <text evidence="4">The sequence shown here is derived from an EMBL/GenBank/DDBJ whole genome shotgun (WGS) entry which is preliminary data.</text>
</comment>
<dbReference type="Proteomes" id="UP000318571">
    <property type="component" value="Chromosome 4"/>
</dbReference>